<keyword evidence="3" id="KW-1185">Reference proteome</keyword>
<feature type="region of interest" description="Disordered" evidence="1">
    <location>
        <begin position="72"/>
        <end position="109"/>
    </location>
</feature>
<gene>
    <name evidence="2" type="ORF">SKAU_G00054030</name>
</gene>
<comment type="caution">
    <text evidence="2">The sequence shown here is derived from an EMBL/GenBank/DDBJ whole genome shotgun (WGS) entry which is preliminary data.</text>
</comment>
<organism evidence="2 3">
    <name type="scientific">Synaphobranchus kaupii</name>
    <name type="common">Kaup's arrowtooth eel</name>
    <dbReference type="NCBI Taxonomy" id="118154"/>
    <lineage>
        <taxon>Eukaryota</taxon>
        <taxon>Metazoa</taxon>
        <taxon>Chordata</taxon>
        <taxon>Craniata</taxon>
        <taxon>Vertebrata</taxon>
        <taxon>Euteleostomi</taxon>
        <taxon>Actinopterygii</taxon>
        <taxon>Neopterygii</taxon>
        <taxon>Teleostei</taxon>
        <taxon>Anguilliformes</taxon>
        <taxon>Synaphobranchidae</taxon>
        <taxon>Synaphobranchus</taxon>
    </lineage>
</organism>
<evidence type="ECO:0000256" key="1">
    <source>
        <dbReference type="SAM" id="MobiDB-lite"/>
    </source>
</evidence>
<dbReference type="EMBL" id="JAINUF010000002">
    <property type="protein sequence ID" value="KAJ8374823.1"/>
    <property type="molecule type" value="Genomic_DNA"/>
</dbReference>
<evidence type="ECO:0000313" key="3">
    <source>
        <dbReference type="Proteomes" id="UP001152622"/>
    </source>
</evidence>
<name>A0A9Q1J9Q4_SYNKA</name>
<evidence type="ECO:0000313" key="2">
    <source>
        <dbReference type="EMBL" id="KAJ8374823.1"/>
    </source>
</evidence>
<protein>
    <submittedName>
        <fullName evidence="2">Uncharacterized protein</fullName>
    </submittedName>
</protein>
<reference evidence="2" key="1">
    <citation type="journal article" date="2023" name="Science">
        <title>Genome structures resolve the early diversification of teleost fishes.</title>
        <authorList>
            <person name="Parey E."/>
            <person name="Louis A."/>
            <person name="Montfort J."/>
            <person name="Bouchez O."/>
            <person name="Roques C."/>
            <person name="Iampietro C."/>
            <person name="Lluch J."/>
            <person name="Castinel A."/>
            <person name="Donnadieu C."/>
            <person name="Desvignes T."/>
            <person name="Floi Bucao C."/>
            <person name="Jouanno E."/>
            <person name="Wen M."/>
            <person name="Mejri S."/>
            <person name="Dirks R."/>
            <person name="Jansen H."/>
            <person name="Henkel C."/>
            <person name="Chen W.J."/>
            <person name="Zahm M."/>
            <person name="Cabau C."/>
            <person name="Klopp C."/>
            <person name="Thompson A.W."/>
            <person name="Robinson-Rechavi M."/>
            <person name="Braasch I."/>
            <person name="Lecointre G."/>
            <person name="Bobe J."/>
            <person name="Postlethwait J.H."/>
            <person name="Berthelot C."/>
            <person name="Roest Crollius H."/>
            <person name="Guiguen Y."/>
        </authorList>
    </citation>
    <scope>NUCLEOTIDE SEQUENCE</scope>
    <source>
        <strain evidence="2">WJC10195</strain>
    </source>
</reference>
<dbReference type="AlphaFoldDB" id="A0A9Q1J9Q4"/>
<dbReference type="Proteomes" id="UP001152622">
    <property type="component" value="Chromosome 2"/>
</dbReference>
<accession>A0A9Q1J9Q4</accession>
<feature type="compositionally biased region" description="Basic and acidic residues" evidence="1">
    <location>
        <begin position="82"/>
        <end position="96"/>
    </location>
</feature>
<sequence length="238" mass="26022">MCGGAGAFSPFSCKTTFELHRLLQPREGKPDLLPRLSAFPVVLAEWRPLRTARNGVATRALWSPRAKVPRERSLELVAEPPDGARQRPQDRGESEAYRTNAGVPRTRPSRRSGVLHLRMRCGCRNASWAIGAGLNDCRCLRPRRSQVTLSRLLPFKMRARESDVSTPHGVDHAGAGGGRLHFTASPALSVSVSLQIPIARSSEDKHAASLSGHGAGRESLSSKALLTWEIIVRGKKKE</sequence>
<proteinExistence type="predicted"/>